<gene>
    <name evidence="6" type="ORF">SAMN04489742_0613</name>
</gene>
<dbReference type="AlphaFoldDB" id="A0A1H0ZWV6"/>
<evidence type="ECO:0000313" key="6">
    <source>
        <dbReference type="EMBL" id="SDQ31908.1"/>
    </source>
</evidence>
<dbReference type="KEGG" id="acry:AC20117_14245"/>
<dbReference type="RefSeq" id="WP_074702861.1">
    <property type="nucleotide sequence ID" value="NZ_CP018863.1"/>
</dbReference>
<evidence type="ECO:0000256" key="1">
    <source>
        <dbReference type="ARBA" id="ARBA00001946"/>
    </source>
</evidence>
<comment type="similarity">
    <text evidence="2 4">Belongs to the Nudix hydrolase family.</text>
</comment>
<dbReference type="STRING" id="37928.SAMN04489742_0613"/>
<evidence type="ECO:0000256" key="3">
    <source>
        <dbReference type="ARBA" id="ARBA00022801"/>
    </source>
</evidence>
<dbReference type="CDD" id="cd04690">
    <property type="entry name" value="NUDIX_Hydrolase"/>
    <property type="match status" value="1"/>
</dbReference>
<evidence type="ECO:0000259" key="5">
    <source>
        <dbReference type="PROSITE" id="PS51462"/>
    </source>
</evidence>
<protein>
    <submittedName>
        <fullName evidence="6">8-oxo-dGTP pyrophosphatase MutT, NUDIX family</fullName>
    </submittedName>
</protein>
<name>A0A1H0ZWV6_9MICC</name>
<dbReference type="Proteomes" id="UP000181917">
    <property type="component" value="Unassembled WGS sequence"/>
</dbReference>
<sequence>MPTVLTLSALVIRDDAGRLLLVRKRGTSKFMQPGGKLEPGESFAAAAVRELQEELGIRVAEMELTDMGRWYGAAANETDTFIDAGIFSCETNQAPVAAAEIEEVLWLHPDEAEARDDLAPLLTDHILPLLAEAAAWSAHGGANSAAGGARD</sequence>
<evidence type="ECO:0000313" key="7">
    <source>
        <dbReference type="Proteomes" id="UP000181917"/>
    </source>
</evidence>
<keyword evidence="7" id="KW-1185">Reference proteome</keyword>
<dbReference type="PROSITE" id="PS00893">
    <property type="entry name" value="NUDIX_BOX"/>
    <property type="match status" value="1"/>
</dbReference>
<evidence type="ECO:0000256" key="2">
    <source>
        <dbReference type="ARBA" id="ARBA00005582"/>
    </source>
</evidence>
<feature type="domain" description="Nudix hydrolase" evidence="5">
    <location>
        <begin position="2"/>
        <end position="132"/>
    </location>
</feature>
<dbReference type="Pfam" id="PF00293">
    <property type="entry name" value="NUDIX"/>
    <property type="match status" value="1"/>
</dbReference>
<evidence type="ECO:0000256" key="4">
    <source>
        <dbReference type="RuleBase" id="RU003476"/>
    </source>
</evidence>
<keyword evidence="3 4" id="KW-0378">Hydrolase</keyword>
<dbReference type="InterPro" id="IPR020084">
    <property type="entry name" value="NUDIX_hydrolase_CS"/>
</dbReference>
<dbReference type="InterPro" id="IPR000086">
    <property type="entry name" value="NUDIX_hydrolase_dom"/>
</dbReference>
<reference evidence="6 7" key="1">
    <citation type="submission" date="2016-10" db="EMBL/GenBank/DDBJ databases">
        <authorList>
            <person name="de Groot N.N."/>
        </authorList>
    </citation>
    <scope>NUCLEOTIDE SEQUENCE [LARGE SCALE GENOMIC DNA]</scope>
    <source>
        <strain evidence="6 7">DSM 20117</strain>
    </source>
</reference>
<dbReference type="EMBL" id="FNKH01000002">
    <property type="protein sequence ID" value="SDQ31908.1"/>
    <property type="molecule type" value="Genomic_DNA"/>
</dbReference>
<dbReference type="PROSITE" id="PS51462">
    <property type="entry name" value="NUDIX"/>
    <property type="match status" value="1"/>
</dbReference>
<dbReference type="InterPro" id="IPR015797">
    <property type="entry name" value="NUDIX_hydrolase-like_dom_sf"/>
</dbReference>
<dbReference type="PRINTS" id="PR00502">
    <property type="entry name" value="NUDIXFAMILY"/>
</dbReference>
<comment type="cofactor">
    <cofactor evidence="1">
        <name>Mg(2+)</name>
        <dbReference type="ChEBI" id="CHEBI:18420"/>
    </cofactor>
</comment>
<dbReference type="GO" id="GO:0016787">
    <property type="term" value="F:hydrolase activity"/>
    <property type="evidence" value="ECO:0007669"/>
    <property type="project" value="UniProtKB-KW"/>
</dbReference>
<accession>A0A1H0ZWV6</accession>
<dbReference type="SUPFAM" id="SSF55811">
    <property type="entry name" value="Nudix"/>
    <property type="match status" value="1"/>
</dbReference>
<dbReference type="PANTHER" id="PTHR43046">
    <property type="entry name" value="GDP-MANNOSE MANNOSYL HYDROLASE"/>
    <property type="match status" value="1"/>
</dbReference>
<organism evidence="6 7">
    <name type="scientific">Crystallibacter crystallopoietes</name>
    <dbReference type="NCBI Taxonomy" id="37928"/>
    <lineage>
        <taxon>Bacteria</taxon>
        <taxon>Bacillati</taxon>
        <taxon>Actinomycetota</taxon>
        <taxon>Actinomycetes</taxon>
        <taxon>Micrococcales</taxon>
        <taxon>Micrococcaceae</taxon>
        <taxon>Crystallibacter</taxon>
    </lineage>
</organism>
<dbReference type="OrthoDB" id="9801098at2"/>
<dbReference type="PANTHER" id="PTHR43046:SF2">
    <property type="entry name" value="8-OXO-DGTP DIPHOSPHATASE-RELATED"/>
    <property type="match status" value="1"/>
</dbReference>
<dbReference type="InterPro" id="IPR020476">
    <property type="entry name" value="Nudix_hydrolase"/>
</dbReference>
<dbReference type="Gene3D" id="3.90.79.10">
    <property type="entry name" value="Nucleoside Triphosphate Pyrophosphohydrolase"/>
    <property type="match status" value="1"/>
</dbReference>
<proteinExistence type="inferred from homology"/>